<dbReference type="Proteomes" id="UP001324115">
    <property type="component" value="Unassembled WGS sequence"/>
</dbReference>
<proteinExistence type="predicted"/>
<dbReference type="AlphaFoldDB" id="A0AAN7IB39"/>
<evidence type="ECO:0000313" key="1">
    <source>
        <dbReference type="EMBL" id="KAK4563374.1"/>
    </source>
</evidence>
<reference evidence="1 2" key="1">
    <citation type="journal article" date="2023" name="G3 (Bethesda)">
        <title>A haplotype-resolved chromosome-scale genome for Quercus rubra L. provides insights into the genetics of adaptive traits for red oak species.</title>
        <authorList>
            <person name="Kapoor B."/>
            <person name="Jenkins J."/>
            <person name="Schmutz J."/>
            <person name="Zhebentyayeva T."/>
            <person name="Kuelheim C."/>
            <person name="Coggeshall M."/>
            <person name="Heim C."/>
            <person name="Lasky J.R."/>
            <person name="Leites L."/>
            <person name="Islam-Faridi N."/>
            <person name="Romero-Severson J."/>
            <person name="DeLeo V.L."/>
            <person name="Lucas S.M."/>
            <person name="Lazic D."/>
            <person name="Gailing O."/>
            <person name="Carlson J."/>
            <person name="Staton M."/>
        </authorList>
    </citation>
    <scope>NUCLEOTIDE SEQUENCE [LARGE SCALE GENOMIC DNA]</scope>
    <source>
        <strain evidence="1">Pseudo-F2</strain>
    </source>
</reference>
<comment type="caution">
    <text evidence="1">The sequence shown here is derived from an EMBL/GenBank/DDBJ whole genome shotgun (WGS) entry which is preliminary data.</text>
</comment>
<organism evidence="1 2">
    <name type="scientific">Quercus rubra</name>
    <name type="common">Northern red oak</name>
    <name type="synonym">Quercus borealis</name>
    <dbReference type="NCBI Taxonomy" id="3512"/>
    <lineage>
        <taxon>Eukaryota</taxon>
        <taxon>Viridiplantae</taxon>
        <taxon>Streptophyta</taxon>
        <taxon>Embryophyta</taxon>
        <taxon>Tracheophyta</taxon>
        <taxon>Spermatophyta</taxon>
        <taxon>Magnoliopsida</taxon>
        <taxon>eudicotyledons</taxon>
        <taxon>Gunneridae</taxon>
        <taxon>Pentapetalae</taxon>
        <taxon>rosids</taxon>
        <taxon>fabids</taxon>
        <taxon>Fagales</taxon>
        <taxon>Fagaceae</taxon>
        <taxon>Quercus</taxon>
    </lineage>
</organism>
<accession>A0AAN7IB39</accession>
<dbReference type="EMBL" id="JAXUIC010000011">
    <property type="protein sequence ID" value="KAK4563374.1"/>
    <property type="molecule type" value="Genomic_DNA"/>
</dbReference>
<keyword evidence="2" id="KW-1185">Reference proteome</keyword>
<protein>
    <submittedName>
        <fullName evidence="1">Uncharacterized protein</fullName>
    </submittedName>
</protein>
<name>A0AAN7IB39_QUERU</name>
<evidence type="ECO:0000313" key="2">
    <source>
        <dbReference type="Proteomes" id="UP001324115"/>
    </source>
</evidence>
<gene>
    <name evidence="1" type="ORF">RGQ29_005766</name>
</gene>
<sequence length="118" mass="13961">MKFHHIRGVDFLCSGELATTHSSIKPKTPPLFSLKTFFRRTRMEIWICFCGWNISWTESPQQIMDFSLNDLDHWGLCVVLLQFALVTLMKKLAIYHPYHTIFQEPSILNERVMIPWPH</sequence>